<dbReference type="Proteomes" id="UP001152651">
    <property type="component" value="Unassembled WGS sequence"/>
</dbReference>
<evidence type="ECO:0000313" key="2">
    <source>
        <dbReference type="EMBL" id="CAH6659901.1"/>
    </source>
</evidence>
<evidence type="ECO:0000256" key="1">
    <source>
        <dbReference type="SAM" id="MobiDB-lite"/>
    </source>
</evidence>
<feature type="compositionally biased region" description="Basic and acidic residues" evidence="1">
    <location>
        <begin position="138"/>
        <end position="156"/>
    </location>
</feature>
<reference evidence="2" key="1">
    <citation type="submission" date="2022-05" db="EMBL/GenBank/DDBJ databases">
        <authorList>
            <person name="Blom J."/>
        </authorList>
    </citation>
    <scope>NUCLEOTIDE SEQUENCE</scope>
    <source>
        <strain evidence="2">Type strain: CPO20170097</strain>
    </source>
</reference>
<accession>A0ABM9FAK0</accession>
<organism evidence="2 3">
    <name type="scientific">Pseudocitrobacter vendiensis</name>
    <dbReference type="NCBI Taxonomy" id="2488306"/>
    <lineage>
        <taxon>Bacteria</taxon>
        <taxon>Pseudomonadati</taxon>
        <taxon>Pseudomonadota</taxon>
        <taxon>Gammaproteobacteria</taxon>
        <taxon>Enterobacterales</taxon>
        <taxon>Enterobacteriaceae</taxon>
        <taxon>Pseudocitrobacter</taxon>
    </lineage>
</organism>
<keyword evidence="3" id="KW-1185">Reference proteome</keyword>
<gene>
    <name evidence="2" type="ORF">FBBNIHIM_12310</name>
</gene>
<evidence type="ECO:0008006" key="4">
    <source>
        <dbReference type="Google" id="ProtNLM"/>
    </source>
</evidence>
<comment type="caution">
    <text evidence="2">The sequence shown here is derived from an EMBL/GenBank/DDBJ whole genome shotgun (WGS) entry which is preliminary data.</text>
</comment>
<protein>
    <recommendedName>
        <fullName evidence="4">Replication protein</fullName>
    </recommendedName>
</protein>
<feature type="region of interest" description="Disordered" evidence="1">
    <location>
        <begin position="113"/>
        <end position="180"/>
    </location>
</feature>
<evidence type="ECO:0000313" key="3">
    <source>
        <dbReference type="Proteomes" id="UP001152651"/>
    </source>
</evidence>
<name>A0ABM9FAK0_9ENTR</name>
<sequence>MSKPKTDTYDVVYSCIRRITKLRTVEGEIRFTGTMKLIYAYIWTFQENKKRGNDDPIHTNTNVIAWEVGVSEKAAIEALKALDTAKVVRKATVKVRGNVNSSNYVAIPPASVAVRGVTPPHPNEVKPKPKKKAAPANEENKGDEDQAQQQEHEQKPVTDGPETAAPAAGKPDGVPAVDIPVDVELSGGDDAVNASTQYTDEQLRTKFRKWRNLGLDEEAKASCLSHSVSNDEDSMKLFIQNYHIPVPEPVKQQVNVQANEPPLDFDDTIPF</sequence>
<dbReference type="RefSeq" id="WP_253898048.1">
    <property type="nucleotide sequence ID" value="NZ_CALSBS010000009.1"/>
</dbReference>
<dbReference type="EMBL" id="CALSBS010000009">
    <property type="protein sequence ID" value="CAH6659901.1"/>
    <property type="molecule type" value="Genomic_DNA"/>
</dbReference>
<proteinExistence type="predicted"/>